<feature type="compositionally biased region" description="Low complexity" evidence="1">
    <location>
        <begin position="119"/>
        <end position="130"/>
    </location>
</feature>
<gene>
    <name evidence="3" type="ORF">PNOK_0834100</name>
</gene>
<protein>
    <submittedName>
        <fullName evidence="3">Uncharacterized protein</fullName>
    </submittedName>
</protein>
<dbReference type="EMBL" id="NBII01000008">
    <property type="protein sequence ID" value="PAV16721.1"/>
    <property type="molecule type" value="Genomic_DNA"/>
</dbReference>
<evidence type="ECO:0000256" key="1">
    <source>
        <dbReference type="SAM" id="MobiDB-lite"/>
    </source>
</evidence>
<dbReference type="Proteomes" id="UP000217199">
    <property type="component" value="Unassembled WGS sequence"/>
</dbReference>
<evidence type="ECO:0000313" key="3">
    <source>
        <dbReference type="EMBL" id="PAV16721.1"/>
    </source>
</evidence>
<dbReference type="AlphaFoldDB" id="A0A286UAW1"/>
<evidence type="ECO:0000313" key="4">
    <source>
        <dbReference type="Proteomes" id="UP000217199"/>
    </source>
</evidence>
<name>A0A286UAW1_9AGAM</name>
<evidence type="ECO:0000256" key="2">
    <source>
        <dbReference type="SAM" id="Phobius"/>
    </source>
</evidence>
<sequence>MPALLTEQKMSPGEIAGVVIIAIIFSVIAIYLCGCGGPPLKPTEVSMAERRERKARMAARFKERRERRDEYNAPILPTSNLDPSEAPRTNRIVMFALANNDPTSQLAQTQGISTIITTTNTNSTGATTTTELKPPQLVPPPPARIRSPSPIMNPSTPPGIDAPSHNRSPSLSVPHFDPEKVVTSLGLGDEGKTEAEAGEKRGTGVEVDVAPEADADGYEEGKEDAKVDVSNSNQSNVAANIASTTTTVIATTATTAGSPTAVTTSIIIHQGHDDDDDDEAIKCDGATDNDGVGRAQSTRRVSSVYVDAERIKSNS</sequence>
<reference evidence="3 4" key="1">
    <citation type="journal article" date="2017" name="Mol. Ecol.">
        <title>Comparative and population genomic landscape of Phellinus noxius: A hypervariable fungus causing root rot in trees.</title>
        <authorList>
            <person name="Chung C.L."/>
            <person name="Lee T.J."/>
            <person name="Akiba M."/>
            <person name="Lee H.H."/>
            <person name="Kuo T.H."/>
            <person name="Liu D."/>
            <person name="Ke H.M."/>
            <person name="Yokoi T."/>
            <person name="Roa M.B."/>
            <person name="Lu M.J."/>
            <person name="Chang Y.Y."/>
            <person name="Ann P.J."/>
            <person name="Tsai J.N."/>
            <person name="Chen C.Y."/>
            <person name="Tzean S.S."/>
            <person name="Ota Y."/>
            <person name="Hattori T."/>
            <person name="Sahashi N."/>
            <person name="Liou R.F."/>
            <person name="Kikuchi T."/>
            <person name="Tsai I.J."/>
        </authorList>
    </citation>
    <scope>NUCLEOTIDE SEQUENCE [LARGE SCALE GENOMIC DNA]</scope>
    <source>
        <strain evidence="3 4">FFPRI411160</strain>
    </source>
</reference>
<comment type="caution">
    <text evidence="3">The sequence shown here is derived from an EMBL/GenBank/DDBJ whole genome shotgun (WGS) entry which is preliminary data.</text>
</comment>
<feature type="compositionally biased region" description="Basic and acidic residues" evidence="1">
    <location>
        <begin position="189"/>
        <end position="203"/>
    </location>
</feature>
<feature type="transmembrane region" description="Helical" evidence="2">
    <location>
        <begin position="12"/>
        <end position="32"/>
    </location>
</feature>
<keyword evidence="2" id="KW-1133">Transmembrane helix</keyword>
<keyword evidence="2" id="KW-0812">Transmembrane</keyword>
<keyword evidence="2" id="KW-0472">Membrane</keyword>
<proteinExistence type="predicted"/>
<feature type="region of interest" description="Disordered" evidence="1">
    <location>
        <begin position="271"/>
        <end position="315"/>
    </location>
</feature>
<keyword evidence="4" id="KW-1185">Reference proteome</keyword>
<organism evidence="3 4">
    <name type="scientific">Pyrrhoderma noxium</name>
    <dbReference type="NCBI Taxonomy" id="2282107"/>
    <lineage>
        <taxon>Eukaryota</taxon>
        <taxon>Fungi</taxon>
        <taxon>Dikarya</taxon>
        <taxon>Basidiomycota</taxon>
        <taxon>Agaricomycotina</taxon>
        <taxon>Agaricomycetes</taxon>
        <taxon>Hymenochaetales</taxon>
        <taxon>Hymenochaetaceae</taxon>
        <taxon>Pyrrhoderma</taxon>
    </lineage>
</organism>
<dbReference type="InParanoid" id="A0A286UAW1"/>
<accession>A0A286UAW1</accession>
<feature type="region of interest" description="Disordered" evidence="1">
    <location>
        <begin position="119"/>
        <end position="212"/>
    </location>
</feature>